<protein>
    <submittedName>
        <fullName evidence="2">Uncharacterized protein</fullName>
    </submittedName>
</protein>
<dbReference type="Proteomes" id="UP001374535">
    <property type="component" value="Chromosome 9"/>
</dbReference>
<proteinExistence type="predicted"/>
<accession>A0AAQ3MX79</accession>
<evidence type="ECO:0000313" key="2">
    <source>
        <dbReference type="EMBL" id="WVY98692.1"/>
    </source>
</evidence>
<feature type="region of interest" description="Disordered" evidence="1">
    <location>
        <begin position="87"/>
        <end position="127"/>
    </location>
</feature>
<evidence type="ECO:0000313" key="3">
    <source>
        <dbReference type="Proteomes" id="UP001374535"/>
    </source>
</evidence>
<keyword evidence="3" id="KW-1185">Reference proteome</keyword>
<evidence type="ECO:0000256" key="1">
    <source>
        <dbReference type="SAM" id="MobiDB-lite"/>
    </source>
</evidence>
<organism evidence="2 3">
    <name type="scientific">Vigna mungo</name>
    <name type="common">Black gram</name>
    <name type="synonym">Phaseolus mungo</name>
    <dbReference type="NCBI Taxonomy" id="3915"/>
    <lineage>
        <taxon>Eukaryota</taxon>
        <taxon>Viridiplantae</taxon>
        <taxon>Streptophyta</taxon>
        <taxon>Embryophyta</taxon>
        <taxon>Tracheophyta</taxon>
        <taxon>Spermatophyta</taxon>
        <taxon>Magnoliopsida</taxon>
        <taxon>eudicotyledons</taxon>
        <taxon>Gunneridae</taxon>
        <taxon>Pentapetalae</taxon>
        <taxon>rosids</taxon>
        <taxon>fabids</taxon>
        <taxon>Fabales</taxon>
        <taxon>Fabaceae</taxon>
        <taxon>Papilionoideae</taxon>
        <taxon>50 kb inversion clade</taxon>
        <taxon>NPAAA clade</taxon>
        <taxon>indigoferoid/millettioid clade</taxon>
        <taxon>Phaseoleae</taxon>
        <taxon>Vigna</taxon>
    </lineage>
</organism>
<gene>
    <name evidence="2" type="ORF">V8G54_030843</name>
</gene>
<dbReference type="AlphaFoldDB" id="A0AAQ3MX79"/>
<sequence>MNGELKLTTMVEMEEERRPMDEEGLFPQLLARPQELQNERKCAIAQRQPSREQRAQAAAQWQLSGRLPESIELKRLHLMHRLLPTTQEKALTMTRGRSIERGSSGSQNHDRSKSQKKNSKASISQGCVASTSKDGDILLSEAVVNSNGERQLHDRWIIDLGATWHMTSNRDWFYIPMNLSQVDLYSLEMIHVEDRIIKVVRGNLVVMKAEKIKENSYVLMGDTLQEANATIALTSQEEVMLMWHRRLRHMLERGESPGLSLGGEEYFLSIDDYSRRLWTIIMVGLMVMEEFEDTKLLLEVDLSTFDLDTILLPLGETCGIVSDDEEVYQEDNLEFECGFGNIIIVDHLHVVPMSFREGEVLKTQE</sequence>
<dbReference type="EMBL" id="CP144692">
    <property type="protein sequence ID" value="WVY98692.1"/>
    <property type="molecule type" value="Genomic_DNA"/>
</dbReference>
<reference evidence="2 3" key="1">
    <citation type="journal article" date="2023" name="Life. Sci Alliance">
        <title>Evolutionary insights into 3D genome organization and epigenetic landscape of Vigna mungo.</title>
        <authorList>
            <person name="Junaid A."/>
            <person name="Singh B."/>
            <person name="Bhatia S."/>
        </authorList>
    </citation>
    <scope>NUCLEOTIDE SEQUENCE [LARGE SCALE GENOMIC DNA]</scope>
    <source>
        <strain evidence="2">Urdbean</strain>
    </source>
</reference>
<name>A0AAQ3MX79_VIGMU</name>